<dbReference type="NCBIfam" id="NF004992">
    <property type="entry name" value="PRK06370.1-4"/>
    <property type="match status" value="1"/>
</dbReference>
<dbReference type="PIRSF" id="PIRSF000350">
    <property type="entry name" value="Mercury_reductase_MerA"/>
    <property type="match status" value="1"/>
</dbReference>
<evidence type="ECO:0000256" key="2">
    <source>
        <dbReference type="ARBA" id="ARBA00007532"/>
    </source>
</evidence>
<evidence type="ECO:0000256" key="1">
    <source>
        <dbReference type="ARBA" id="ARBA00001974"/>
    </source>
</evidence>
<dbReference type="Proteomes" id="UP001179363">
    <property type="component" value="Unassembled WGS sequence"/>
</dbReference>
<dbReference type="PRINTS" id="PR00368">
    <property type="entry name" value="FADPNR"/>
</dbReference>
<evidence type="ECO:0000259" key="5">
    <source>
        <dbReference type="Pfam" id="PF02852"/>
    </source>
</evidence>
<dbReference type="Gene3D" id="3.50.50.60">
    <property type="entry name" value="FAD/NAD(P)-binding domain"/>
    <property type="match status" value="2"/>
</dbReference>
<evidence type="ECO:0000259" key="6">
    <source>
        <dbReference type="Pfam" id="PF07992"/>
    </source>
</evidence>
<dbReference type="InterPro" id="IPR036188">
    <property type="entry name" value="FAD/NAD-bd_sf"/>
</dbReference>
<dbReference type="PRINTS" id="PR00411">
    <property type="entry name" value="PNDRDTASEI"/>
</dbReference>
<feature type="domain" description="FAD/NAD(P)-binding" evidence="6">
    <location>
        <begin position="6"/>
        <end position="316"/>
    </location>
</feature>
<evidence type="ECO:0000313" key="8">
    <source>
        <dbReference type="Proteomes" id="UP001179363"/>
    </source>
</evidence>
<comment type="caution">
    <text evidence="7">The sequence shown here is derived from an EMBL/GenBank/DDBJ whole genome shotgun (WGS) entry which is preliminary data.</text>
</comment>
<feature type="domain" description="Pyridine nucleotide-disulphide oxidoreductase dimerisation" evidence="5">
    <location>
        <begin position="344"/>
        <end position="449"/>
    </location>
</feature>
<gene>
    <name evidence="7" type="ORF">L1I30_03860</name>
</gene>
<dbReference type="InterPro" id="IPR004099">
    <property type="entry name" value="Pyr_nucl-diS_OxRdtase_dimer"/>
</dbReference>
<reference evidence="7" key="1">
    <citation type="submission" date="2022-01" db="EMBL/GenBank/DDBJ databases">
        <title>Gillisia lutea sp. nov., isolated from marine plastic residues from the Malvarosa beach (Valencia, Spain).</title>
        <authorList>
            <person name="Vidal-Verdu A."/>
            <person name="Molina-Menor E."/>
            <person name="Satari L."/>
            <person name="Pascual J."/>
            <person name="Pereto J."/>
            <person name="Porcar M."/>
        </authorList>
    </citation>
    <scope>NUCLEOTIDE SEQUENCE</scope>
    <source>
        <strain evidence="7">M10.2A</strain>
    </source>
</reference>
<protein>
    <submittedName>
        <fullName evidence="7">FAD-containing oxidoreductase</fullName>
    </submittedName>
</protein>
<organism evidence="7 8">
    <name type="scientific">Gillisia lutea</name>
    <dbReference type="NCBI Taxonomy" id="2909668"/>
    <lineage>
        <taxon>Bacteria</taxon>
        <taxon>Pseudomonadati</taxon>
        <taxon>Bacteroidota</taxon>
        <taxon>Flavobacteriia</taxon>
        <taxon>Flavobacteriales</taxon>
        <taxon>Flavobacteriaceae</taxon>
        <taxon>Gillisia</taxon>
    </lineage>
</organism>
<evidence type="ECO:0000313" key="7">
    <source>
        <dbReference type="EMBL" id="MCF4100794.1"/>
    </source>
</evidence>
<accession>A0ABS9EF55</accession>
<dbReference type="SUPFAM" id="SSF55424">
    <property type="entry name" value="FAD/NAD-linked reductases, dimerisation (C-terminal) domain"/>
    <property type="match status" value="1"/>
</dbReference>
<comment type="similarity">
    <text evidence="2">Belongs to the class-I pyridine nucleotide-disulfide oxidoreductase family.</text>
</comment>
<comment type="cofactor">
    <cofactor evidence="1">
        <name>FAD</name>
        <dbReference type="ChEBI" id="CHEBI:57692"/>
    </cofactor>
</comment>
<keyword evidence="4" id="KW-0274">FAD</keyword>
<dbReference type="RefSeq" id="WP_236132930.1">
    <property type="nucleotide sequence ID" value="NZ_JAKGTH010000006.1"/>
</dbReference>
<dbReference type="PANTHER" id="PTHR43014:SF2">
    <property type="entry name" value="MERCURIC REDUCTASE"/>
    <property type="match status" value="1"/>
</dbReference>
<proteinExistence type="inferred from homology"/>
<keyword evidence="8" id="KW-1185">Reference proteome</keyword>
<dbReference type="Gene3D" id="3.30.390.30">
    <property type="match status" value="1"/>
</dbReference>
<dbReference type="InterPro" id="IPR016156">
    <property type="entry name" value="FAD/NAD-linked_Rdtase_dimer_sf"/>
</dbReference>
<dbReference type="EMBL" id="JAKGTH010000006">
    <property type="protein sequence ID" value="MCF4100794.1"/>
    <property type="molecule type" value="Genomic_DNA"/>
</dbReference>
<dbReference type="InterPro" id="IPR023753">
    <property type="entry name" value="FAD/NAD-binding_dom"/>
</dbReference>
<dbReference type="SUPFAM" id="SSF51905">
    <property type="entry name" value="FAD/NAD(P)-binding domain"/>
    <property type="match status" value="1"/>
</dbReference>
<dbReference type="Pfam" id="PF07992">
    <property type="entry name" value="Pyr_redox_2"/>
    <property type="match status" value="1"/>
</dbReference>
<dbReference type="Pfam" id="PF02852">
    <property type="entry name" value="Pyr_redox_dim"/>
    <property type="match status" value="1"/>
</dbReference>
<dbReference type="PANTHER" id="PTHR43014">
    <property type="entry name" value="MERCURIC REDUCTASE"/>
    <property type="match status" value="1"/>
</dbReference>
<evidence type="ECO:0000256" key="3">
    <source>
        <dbReference type="ARBA" id="ARBA00022630"/>
    </source>
</evidence>
<name>A0ABS9EF55_9FLAO</name>
<sequence length="457" mass="50087">MTFDFDAIIIGTGQAGTPLAASMAKNGLKVGIIEKSQVGGTCVNNGCTPTKAYVANARRAYIAKNSSDMGVKINGDVTIDLKQIKQRKEDIISESRSSIKEMLESNENITLINGKATFIDGNSIAVNNTTYTAEKIYINVGGRPRIPEGFNGVDYLTNETILQLEEIPEHLIVVGGGYIGLEFGQMFRRFGSKITILDRGSKLLKHEDDDMAQEIANIFKKEQIHIRLNSKCISAKKSGKGIEVNVDCAEGSPSITGSHLLLATGRIPNTSDLGLDKIGVDTDERGYIKVNNSLQTTLDNIWALGDCNGQGGFTHTSYNDFQIVNSHLFEEKKRFLSDRILCYAAFIDPPIARVGLNEEDIRRKGIKAKLAKKPMSEIARAKEKGETQGLLKIFVEEETNKFLGASFLGTGADEYVHTIIDMMYAGASYTALRDAVHIHPTVSELIPTMLEKLESIK</sequence>
<dbReference type="InterPro" id="IPR001100">
    <property type="entry name" value="Pyr_nuc-diS_OxRdtase"/>
</dbReference>
<evidence type="ECO:0000256" key="4">
    <source>
        <dbReference type="ARBA" id="ARBA00022827"/>
    </source>
</evidence>
<keyword evidence="3" id="KW-0285">Flavoprotein</keyword>